<evidence type="ECO:0000259" key="1">
    <source>
        <dbReference type="Pfam" id="PF13228"/>
    </source>
</evidence>
<dbReference type="AlphaFoldDB" id="A0A7W1WNY7"/>
<keyword evidence="3" id="KW-1185">Reference proteome</keyword>
<dbReference type="SUPFAM" id="SSF81301">
    <property type="entry name" value="Nucleotidyltransferase"/>
    <property type="match status" value="1"/>
</dbReference>
<evidence type="ECO:0000313" key="2">
    <source>
        <dbReference type="EMBL" id="MBA4493371.1"/>
    </source>
</evidence>
<protein>
    <submittedName>
        <fullName evidence="2">DUF4037 domain-containing protein</fullName>
    </submittedName>
</protein>
<reference evidence="2 3" key="1">
    <citation type="submission" date="2020-07" db="EMBL/GenBank/DDBJ databases">
        <authorList>
            <person name="Feng H."/>
        </authorList>
    </citation>
    <scope>NUCLEOTIDE SEQUENCE [LARGE SCALE GENOMIC DNA]</scope>
    <source>
        <strain evidence="3">s-10</strain>
    </source>
</reference>
<dbReference type="RefSeq" id="WP_181750609.1">
    <property type="nucleotide sequence ID" value="NZ_JACEIQ010000002.1"/>
</dbReference>
<organism evidence="2 3">
    <name type="scientific">Paenactinomyces guangxiensis</name>
    <dbReference type="NCBI Taxonomy" id="1490290"/>
    <lineage>
        <taxon>Bacteria</taxon>
        <taxon>Bacillati</taxon>
        <taxon>Bacillota</taxon>
        <taxon>Bacilli</taxon>
        <taxon>Bacillales</taxon>
        <taxon>Thermoactinomycetaceae</taxon>
        <taxon>Paenactinomyces</taxon>
    </lineage>
</organism>
<dbReference type="Gene3D" id="3.30.460.10">
    <property type="entry name" value="Beta Polymerase, domain 2"/>
    <property type="match status" value="1"/>
</dbReference>
<dbReference type="InterPro" id="IPR025117">
    <property type="entry name" value="DUF4037"/>
</dbReference>
<gene>
    <name evidence="2" type="ORF">H1191_03495</name>
</gene>
<dbReference type="Proteomes" id="UP000535491">
    <property type="component" value="Unassembled WGS sequence"/>
</dbReference>
<accession>A0A7W1WNY7</accession>
<name>A0A7W1WNY7_9BACL</name>
<sequence>MNRKALAIKAAQVYERNPKVEAVMLAGSVSRNWNDAFSDIELFVLWREEPADRDRKSPIDELNGHIIDYHPYEDEEWSETYLAEGVKLEISNFLTQTIANIIHDVTRHYDTNPDKQCIAAAVHHGIPLVGTRIIDRLKEKVSEYPEGLSEAMVLENLDLGNRWNNREALLHRKDWLMLYDTMISVQRKLMGVLFGLNRLYVHHPAFKWQKLSLQAMTITPPNITERFESVLLGPPGEGLRELEAMIQDIFVLSQQKFPHLDLSAYIEKSRFVRPKQ</sequence>
<proteinExistence type="predicted"/>
<feature type="domain" description="DUF4037" evidence="1">
    <location>
        <begin position="115"/>
        <end position="208"/>
    </location>
</feature>
<dbReference type="EMBL" id="JACEIQ010000002">
    <property type="protein sequence ID" value="MBA4493371.1"/>
    <property type="molecule type" value="Genomic_DNA"/>
</dbReference>
<dbReference type="InterPro" id="IPR043519">
    <property type="entry name" value="NT_sf"/>
</dbReference>
<evidence type="ECO:0000313" key="3">
    <source>
        <dbReference type="Proteomes" id="UP000535491"/>
    </source>
</evidence>
<dbReference type="Pfam" id="PF13228">
    <property type="entry name" value="DUF4037"/>
    <property type="match status" value="1"/>
</dbReference>
<comment type="caution">
    <text evidence="2">The sequence shown here is derived from an EMBL/GenBank/DDBJ whole genome shotgun (WGS) entry which is preliminary data.</text>
</comment>